<evidence type="ECO:0000313" key="1">
    <source>
        <dbReference type="EMBL" id="BAC48256.1"/>
    </source>
</evidence>
<name>Q89QY1_BRADU</name>
<gene>
    <name evidence="1" type="ordered locus">bsr2991</name>
</gene>
<reference evidence="2" key="1">
    <citation type="journal article" date="2002" name="DNA Res.">
        <title>Complete genomic sequence of nitrogen-fixing symbiotic bacterium Bradyrhizobium japonicum USDA110.</title>
        <authorList>
            <person name="Kaneko T."/>
            <person name="Nakamura Y."/>
            <person name="Sato S."/>
            <person name="Minamisawa K."/>
            <person name="Uchiumi T."/>
            <person name="Sasamoto S."/>
            <person name="Watanabe A."/>
            <person name="Idesawa K."/>
            <person name="Iriguchi M."/>
            <person name="Kawashima K."/>
            <person name="Kohara M."/>
            <person name="Matsumoto M."/>
            <person name="Shimpo S."/>
            <person name="Tsuruoka H."/>
            <person name="Wada T."/>
            <person name="Yamada M."/>
            <person name="Tabata S."/>
        </authorList>
    </citation>
    <scope>NUCLEOTIDE SEQUENCE [LARGE SCALE GENOMIC DNA]</scope>
    <source>
        <strain evidence="2">JCM 10833 / BCRC 13528 / IAM 13628 / NBRC 14792 / USDA 110</strain>
    </source>
</reference>
<evidence type="ECO:0000313" key="2">
    <source>
        <dbReference type="Proteomes" id="UP000002526"/>
    </source>
</evidence>
<dbReference type="KEGG" id="bja:bsr2991"/>
<dbReference type="AlphaFoldDB" id="Q89QY1"/>
<proteinExistence type="predicted"/>
<organism evidence="1 2">
    <name type="scientific">Bradyrhizobium diazoefficiens (strain JCM 10833 / BCRC 13528 / IAM 13628 / NBRC 14792 / USDA 110)</name>
    <dbReference type="NCBI Taxonomy" id="224911"/>
    <lineage>
        <taxon>Bacteria</taxon>
        <taxon>Pseudomonadati</taxon>
        <taxon>Pseudomonadota</taxon>
        <taxon>Alphaproteobacteria</taxon>
        <taxon>Hyphomicrobiales</taxon>
        <taxon>Nitrobacteraceae</taxon>
        <taxon>Bradyrhizobium</taxon>
    </lineage>
</organism>
<sequence length="64" mass="6793">MSLFVCVRLFACAISLILELDDPFAGLFGIASSILRTFTAVLVRSRVALVGHSADAIPVLDGEN</sequence>
<dbReference type="EnsemblBacteria" id="BAC48256">
    <property type="protein sequence ID" value="BAC48256"/>
    <property type="gene ID" value="BAC48256"/>
</dbReference>
<dbReference type="InParanoid" id="Q89QY1"/>
<keyword evidence="2" id="KW-1185">Reference proteome</keyword>
<dbReference type="EMBL" id="BA000040">
    <property type="protein sequence ID" value="BAC48256.1"/>
    <property type="molecule type" value="Genomic_DNA"/>
</dbReference>
<dbReference type="OrthoDB" id="4760162at2"/>
<accession>Q89QY1</accession>
<protein>
    <submittedName>
        <fullName evidence="1">Bsr2991 protein</fullName>
    </submittedName>
</protein>
<dbReference type="STRING" id="224911.AAV28_11965"/>
<dbReference type="Proteomes" id="UP000002526">
    <property type="component" value="Chromosome"/>
</dbReference>
<dbReference type="HOGENOM" id="CLU_2858834_0_0_5"/>